<accession>A0ABT3Y1M3</accession>
<reference evidence="1" key="1">
    <citation type="submission" date="2022-10" db="EMBL/GenBank/DDBJ databases">
        <title>Chryseobacterium sp. nov., a novel bacterial species.</title>
        <authorList>
            <person name="Cao Y."/>
        </authorList>
    </citation>
    <scope>NUCLEOTIDE SEQUENCE</scope>
    <source>
        <strain evidence="1">KC 927</strain>
    </source>
</reference>
<dbReference type="Proteomes" id="UP001070176">
    <property type="component" value="Unassembled WGS sequence"/>
</dbReference>
<dbReference type="RefSeq" id="WP_267280613.1">
    <property type="nucleotide sequence ID" value="NZ_JAOVZV010000004.1"/>
</dbReference>
<keyword evidence="2" id="KW-1185">Reference proteome</keyword>
<comment type="caution">
    <text evidence="1">The sequence shown here is derived from an EMBL/GenBank/DDBJ whole genome shotgun (WGS) entry which is preliminary data.</text>
</comment>
<protein>
    <submittedName>
        <fullName evidence="1">Uncharacterized protein</fullName>
    </submittedName>
</protein>
<proteinExistence type="predicted"/>
<evidence type="ECO:0000313" key="1">
    <source>
        <dbReference type="EMBL" id="MCX8531991.1"/>
    </source>
</evidence>
<sequence>MKSESTENKGKPHSSVPSTLPTILIQSLVDNYRDNQLTYINENLGVDDAHSIWFDLPTLKSFIQDIEEQAHLIDPNIPDADLGVRFYYAAYPEEPQEPVPTDYGKRHTLVMIPTKIQAGLNYDFNPFEELGEALAVAAIKPVMALAQNHGCLVPPNTSQIESY</sequence>
<dbReference type="EMBL" id="JAOVZV010000004">
    <property type="protein sequence ID" value="MCX8531991.1"/>
    <property type="molecule type" value="Genomic_DNA"/>
</dbReference>
<name>A0ABT3Y1M3_9FLAO</name>
<organism evidence="1 2">
    <name type="scientific">Chryseobacterium luquanense</name>
    <dbReference type="NCBI Taxonomy" id="2983766"/>
    <lineage>
        <taxon>Bacteria</taxon>
        <taxon>Pseudomonadati</taxon>
        <taxon>Bacteroidota</taxon>
        <taxon>Flavobacteriia</taxon>
        <taxon>Flavobacteriales</taxon>
        <taxon>Weeksellaceae</taxon>
        <taxon>Chryseobacterium group</taxon>
        <taxon>Chryseobacterium</taxon>
    </lineage>
</organism>
<gene>
    <name evidence="1" type="ORF">OEA66_06465</name>
</gene>
<evidence type="ECO:0000313" key="2">
    <source>
        <dbReference type="Proteomes" id="UP001070176"/>
    </source>
</evidence>